<dbReference type="PANTHER" id="PTHR13947">
    <property type="entry name" value="GNAT FAMILY N-ACETYLTRANSFERASE"/>
    <property type="match status" value="1"/>
</dbReference>
<dbReference type="AlphaFoldDB" id="A0A511ZCJ9"/>
<accession>A0A511ZCJ9</accession>
<proteinExistence type="predicted"/>
<keyword evidence="4" id="KW-1185">Reference proteome</keyword>
<dbReference type="OrthoDB" id="9815041at2"/>
<dbReference type="Pfam" id="PF00583">
    <property type="entry name" value="Acetyltransf_1"/>
    <property type="match status" value="1"/>
</dbReference>
<dbReference type="Gene3D" id="3.40.630.30">
    <property type="match status" value="1"/>
</dbReference>
<comment type="caution">
    <text evidence="3">The sequence shown here is derived from an EMBL/GenBank/DDBJ whole genome shotgun (WGS) entry which is preliminary data.</text>
</comment>
<sequence length="152" mass="17481">MEYFVERVNDLHVLDIEQLVQESEREGYRFVTRLVTEFEDGTNTFSKPGEGLFCVVTKDAEVVAIGGINESSLTQDRDVARLQRFYVLDKVRRQGVGTMLTQSIIDYAKDHFKEITVRTESAKADAFYRACGFEFDDSASETTHIMRFDDKE</sequence>
<reference evidence="3 4" key="1">
    <citation type="submission" date="2019-07" db="EMBL/GenBank/DDBJ databases">
        <title>Whole genome shotgun sequence of Sporosarcina luteola NBRC 105378.</title>
        <authorList>
            <person name="Hosoyama A."/>
            <person name="Uohara A."/>
            <person name="Ohji S."/>
            <person name="Ichikawa N."/>
        </authorList>
    </citation>
    <scope>NUCLEOTIDE SEQUENCE [LARGE SCALE GENOMIC DNA]</scope>
    <source>
        <strain evidence="3 4">NBRC 105378</strain>
    </source>
</reference>
<dbReference type="EMBL" id="BJYL01000063">
    <property type="protein sequence ID" value="GEN85163.1"/>
    <property type="molecule type" value="Genomic_DNA"/>
</dbReference>
<gene>
    <name evidence="3" type="ORF">SLU01_34750</name>
</gene>
<evidence type="ECO:0000259" key="2">
    <source>
        <dbReference type="PROSITE" id="PS51186"/>
    </source>
</evidence>
<dbReference type="InterPro" id="IPR050769">
    <property type="entry name" value="NAT_camello-type"/>
</dbReference>
<dbReference type="GO" id="GO:0008080">
    <property type="term" value="F:N-acetyltransferase activity"/>
    <property type="evidence" value="ECO:0007669"/>
    <property type="project" value="InterPro"/>
</dbReference>
<dbReference type="CDD" id="cd04301">
    <property type="entry name" value="NAT_SF"/>
    <property type="match status" value="1"/>
</dbReference>
<dbReference type="RefSeq" id="WP_147060695.1">
    <property type="nucleotide sequence ID" value="NZ_BJYL01000063.1"/>
</dbReference>
<dbReference type="PROSITE" id="PS51186">
    <property type="entry name" value="GNAT"/>
    <property type="match status" value="1"/>
</dbReference>
<organism evidence="3 4">
    <name type="scientific">Sporosarcina luteola</name>
    <dbReference type="NCBI Taxonomy" id="582850"/>
    <lineage>
        <taxon>Bacteria</taxon>
        <taxon>Bacillati</taxon>
        <taxon>Bacillota</taxon>
        <taxon>Bacilli</taxon>
        <taxon>Bacillales</taxon>
        <taxon>Caryophanaceae</taxon>
        <taxon>Sporosarcina</taxon>
    </lineage>
</organism>
<dbReference type="PANTHER" id="PTHR13947:SF37">
    <property type="entry name" value="LD18367P"/>
    <property type="match status" value="1"/>
</dbReference>
<keyword evidence="1" id="KW-0808">Transferase</keyword>
<feature type="domain" description="N-acetyltransferase" evidence="2">
    <location>
        <begin position="6"/>
        <end position="151"/>
    </location>
</feature>
<name>A0A511ZCJ9_9BACL</name>
<evidence type="ECO:0000256" key="1">
    <source>
        <dbReference type="ARBA" id="ARBA00022679"/>
    </source>
</evidence>
<dbReference type="InterPro" id="IPR016181">
    <property type="entry name" value="Acyl_CoA_acyltransferase"/>
</dbReference>
<protein>
    <recommendedName>
        <fullName evidence="2">N-acetyltransferase domain-containing protein</fullName>
    </recommendedName>
</protein>
<dbReference type="SUPFAM" id="SSF55729">
    <property type="entry name" value="Acyl-CoA N-acyltransferases (Nat)"/>
    <property type="match status" value="1"/>
</dbReference>
<evidence type="ECO:0000313" key="4">
    <source>
        <dbReference type="Proteomes" id="UP000321901"/>
    </source>
</evidence>
<dbReference type="Proteomes" id="UP000321901">
    <property type="component" value="Unassembled WGS sequence"/>
</dbReference>
<dbReference type="InterPro" id="IPR000182">
    <property type="entry name" value="GNAT_dom"/>
</dbReference>
<evidence type="ECO:0000313" key="3">
    <source>
        <dbReference type="EMBL" id="GEN85163.1"/>
    </source>
</evidence>